<dbReference type="PANTHER" id="PTHR23033">
    <property type="entry name" value="BETA1,3-GALACTOSYLTRANSFERASE"/>
    <property type="match status" value="1"/>
</dbReference>
<evidence type="ECO:0000256" key="5">
    <source>
        <dbReference type="ARBA" id="ARBA00022989"/>
    </source>
</evidence>
<sequence length="145" mass="16436">MGYMSGGAGYVFSKAALQNVTQVLAKREFNLNNSNCRSGYPIGLEDLELGKCFAVAGVTDVDTLDNKKRETFLPLPIETLWKKNVPSYHWIWRQSWNPLKLGKECCSSQIISTHQNSPQEMEKMFEVLYSKKDKSKIDKGKLKGL</sequence>
<dbReference type="InterPro" id="IPR026050">
    <property type="entry name" value="C1GALT1/C1GALT1_chp1"/>
</dbReference>
<dbReference type="EMBL" id="CAJVCH010550594">
    <property type="protein sequence ID" value="CAG7829224.1"/>
    <property type="molecule type" value="Genomic_DNA"/>
</dbReference>
<keyword evidence="4" id="KW-0735">Signal-anchor</keyword>
<organism evidence="7 8">
    <name type="scientific">Allacma fusca</name>
    <dbReference type="NCBI Taxonomy" id="39272"/>
    <lineage>
        <taxon>Eukaryota</taxon>
        <taxon>Metazoa</taxon>
        <taxon>Ecdysozoa</taxon>
        <taxon>Arthropoda</taxon>
        <taxon>Hexapoda</taxon>
        <taxon>Collembola</taxon>
        <taxon>Symphypleona</taxon>
        <taxon>Sminthuridae</taxon>
        <taxon>Allacma</taxon>
    </lineage>
</organism>
<evidence type="ECO:0000313" key="8">
    <source>
        <dbReference type="Proteomes" id="UP000708208"/>
    </source>
</evidence>
<protein>
    <recommendedName>
        <fullName evidence="9">Glycoprotein-N-acetylgalactosamine 3-beta-galactosyltransferase 1</fullName>
    </recommendedName>
</protein>
<keyword evidence="3" id="KW-0812">Transmembrane</keyword>
<evidence type="ECO:0000256" key="4">
    <source>
        <dbReference type="ARBA" id="ARBA00022968"/>
    </source>
</evidence>
<dbReference type="PANTHER" id="PTHR23033:SF14">
    <property type="entry name" value="GLYCOPROTEIN-N-ACETYLGALACTOSAMINE 3-BETA-GALACTOSYLTRANSFERASE 1-RELATED"/>
    <property type="match status" value="1"/>
</dbReference>
<evidence type="ECO:0000256" key="2">
    <source>
        <dbReference type="ARBA" id="ARBA00006462"/>
    </source>
</evidence>
<dbReference type="GO" id="GO:0016263">
    <property type="term" value="F:glycoprotein-N-acetylgalactosamine 3-beta-galactosyltransferase activity"/>
    <property type="evidence" value="ECO:0007669"/>
    <property type="project" value="TreeGrafter"/>
</dbReference>
<comment type="similarity">
    <text evidence="2">Belongs to the glycosyltransferase 31 family. Beta3-Gal-T subfamily.</text>
</comment>
<dbReference type="AlphaFoldDB" id="A0A8J2LAF5"/>
<comment type="caution">
    <text evidence="7">The sequence shown here is derived from an EMBL/GenBank/DDBJ whole genome shotgun (WGS) entry which is preliminary data.</text>
</comment>
<dbReference type="OrthoDB" id="414175at2759"/>
<keyword evidence="6" id="KW-0472">Membrane</keyword>
<accession>A0A8J2LAF5</accession>
<evidence type="ECO:0008006" key="9">
    <source>
        <dbReference type="Google" id="ProtNLM"/>
    </source>
</evidence>
<comment type="subcellular location">
    <subcellularLocation>
        <location evidence="1">Membrane</location>
        <topology evidence="1">Single-pass type II membrane protein</topology>
    </subcellularLocation>
</comment>
<dbReference type="Proteomes" id="UP000708208">
    <property type="component" value="Unassembled WGS sequence"/>
</dbReference>
<dbReference type="GO" id="GO:0016020">
    <property type="term" value="C:membrane"/>
    <property type="evidence" value="ECO:0007669"/>
    <property type="project" value="UniProtKB-SubCell"/>
</dbReference>
<evidence type="ECO:0000256" key="6">
    <source>
        <dbReference type="ARBA" id="ARBA00023136"/>
    </source>
</evidence>
<evidence type="ECO:0000313" key="7">
    <source>
        <dbReference type="EMBL" id="CAG7829224.1"/>
    </source>
</evidence>
<name>A0A8J2LAF5_9HEXA</name>
<keyword evidence="5" id="KW-1133">Transmembrane helix</keyword>
<proteinExistence type="inferred from homology"/>
<keyword evidence="8" id="KW-1185">Reference proteome</keyword>
<evidence type="ECO:0000256" key="1">
    <source>
        <dbReference type="ARBA" id="ARBA00004606"/>
    </source>
</evidence>
<gene>
    <name evidence="7" type="ORF">AFUS01_LOCUS39099</name>
</gene>
<reference evidence="7" key="1">
    <citation type="submission" date="2021-06" db="EMBL/GenBank/DDBJ databases">
        <authorList>
            <person name="Hodson N. C."/>
            <person name="Mongue J. A."/>
            <person name="Jaron S. K."/>
        </authorList>
    </citation>
    <scope>NUCLEOTIDE SEQUENCE</scope>
</reference>
<evidence type="ECO:0000256" key="3">
    <source>
        <dbReference type="ARBA" id="ARBA00022692"/>
    </source>
</evidence>